<dbReference type="RefSeq" id="WP_272636648.1">
    <property type="nucleotide sequence ID" value="NZ_JAZDDF010000001.1"/>
</dbReference>
<protein>
    <submittedName>
        <fullName evidence="1">Uncharacterized protein</fullName>
    </submittedName>
</protein>
<evidence type="ECO:0000313" key="1">
    <source>
        <dbReference type="EMBL" id="MEE1972008.1"/>
    </source>
</evidence>
<comment type="caution">
    <text evidence="1">The sequence shown here is derived from an EMBL/GenBank/DDBJ whole genome shotgun (WGS) entry which is preliminary data.</text>
</comment>
<gene>
    <name evidence="1" type="ORF">V1H85_06100</name>
</gene>
<name>A0ABU7IGE4_9FLAO</name>
<evidence type="ECO:0000313" key="2">
    <source>
        <dbReference type="Proteomes" id="UP001343698"/>
    </source>
</evidence>
<organism evidence="1 2">
    <name type="scientific">Maribacter flavus</name>
    <dbReference type="NCBI Taxonomy" id="1658664"/>
    <lineage>
        <taxon>Bacteria</taxon>
        <taxon>Pseudomonadati</taxon>
        <taxon>Bacteroidota</taxon>
        <taxon>Flavobacteriia</taxon>
        <taxon>Flavobacteriales</taxon>
        <taxon>Flavobacteriaceae</taxon>
        <taxon>Maribacter</taxon>
    </lineage>
</organism>
<reference evidence="1 2" key="1">
    <citation type="submission" date="2024-01" db="EMBL/GenBank/DDBJ databases">
        <title>Maribacter spp. originated from different algae showed divergent polysaccharides utilization ability.</title>
        <authorList>
            <person name="Wang H."/>
            <person name="Wu Y."/>
        </authorList>
    </citation>
    <scope>NUCLEOTIDE SEQUENCE [LARGE SCALE GENOMIC DNA]</scope>
    <source>
        <strain evidence="1 2">KPT27_14</strain>
    </source>
</reference>
<dbReference type="EMBL" id="JAZDDF010000001">
    <property type="protein sequence ID" value="MEE1972008.1"/>
    <property type="molecule type" value="Genomic_DNA"/>
</dbReference>
<accession>A0ABU7IGE4</accession>
<proteinExistence type="predicted"/>
<dbReference type="Proteomes" id="UP001343698">
    <property type="component" value="Unassembled WGS sequence"/>
</dbReference>
<sequence length="518" mass="59278">MLIKLVGSKDTFEDKYRENYTMAIYKDEFLHLEDLAISRDEPVISFNREHLPFGVLTAVLFDEDLKPIARRMFFNHSSSEKRIVELEIEHGAKILNDSIQLNLLLPEHIYNEINVSISTIPEESSAYNPNNSIITSFLVRPYSNLHFEDYYFFEEQDRKKRFELDTRLLIEGWGKYNWDSRKLTDTKIAFNRENRIPFQGKIIDADLNEENQVYLVAKLSAVMEFNELQKDKTFKGNMVLFEGDSLQVSLIGKRGKLRKPKAEIRLTNTFEKLTNTNEWLNHETVKRNKDDSGKSITNKPLSIEERTISLDEVTVTDNLKRNNKFQISAEVEGRVIGDLDIKRSPSLSTYLTRLGFIIGGNNGKLGVYLPDRLGGLIKVPIIIDGMGTLPGEVIGLPLSSVQFVTFSKSRMTPPFISISMNKNYVDPENRNKFVKFAIENGYAQPEEYFAPDYPDYTSSIYKSYGAIDWRANVSIDSSGPTTITVPIKNQKKIMIYVEGMSSDGSLVSFKKRITLGNN</sequence>
<keyword evidence="2" id="KW-1185">Reference proteome</keyword>